<keyword evidence="4 7" id="KW-0067">ATP-binding</keyword>
<protein>
    <recommendedName>
        <fullName evidence="9">AAA+ ATPase domain-containing protein</fullName>
    </recommendedName>
</protein>
<evidence type="ECO:0000256" key="6">
    <source>
        <dbReference type="ARBA" id="ARBA00023128"/>
    </source>
</evidence>
<feature type="transmembrane region" description="Helical" evidence="8">
    <location>
        <begin position="6"/>
        <end position="27"/>
    </location>
</feature>
<evidence type="ECO:0000256" key="1">
    <source>
        <dbReference type="ARBA" id="ARBA00004572"/>
    </source>
</evidence>
<dbReference type="InterPro" id="IPR051701">
    <property type="entry name" value="Mito_OM_Translocase_MSP1"/>
</dbReference>
<dbReference type="RefSeq" id="XP_012894171.1">
    <property type="nucleotide sequence ID" value="XM_013038717.1"/>
</dbReference>
<dbReference type="EMBL" id="FN668638">
    <property type="protein sequence ID" value="CBK20123.2"/>
    <property type="molecule type" value="Genomic_DNA"/>
</dbReference>
<gene>
    <name evidence="10" type="ORF">GSBLH_T00000501001</name>
</gene>
<keyword evidence="8" id="KW-0812">Transmembrane</keyword>
<dbReference type="Gene3D" id="1.10.8.60">
    <property type="match status" value="1"/>
</dbReference>
<evidence type="ECO:0000256" key="2">
    <source>
        <dbReference type="ARBA" id="ARBA00022741"/>
    </source>
</evidence>
<evidence type="ECO:0000313" key="10">
    <source>
        <dbReference type="EMBL" id="CBK20123.2"/>
    </source>
</evidence>
<dbReference type="InParanoid" id="D8LWD4"/>
<feature type="domain" description="AAA+ ATPase" evidence="9">
    <location>
        <begin position="122"/>
        <end position="261"/>
    </location>
</feature>
<dbReference type="OMA" id="CRNAAMR"/>
<evidence type="ECO:0000256" key="5">
    <source>
        <dbReference type="ARBA" id="ARBA00023054"/>
    </source>
</evidence>
<keyword evidence="6" id="KW-0496">Mitochondrion</keyword>
<evidence type="ECO:0000256" key="7">
    <source>
        <dbReference type="RuleBase" id="RU003651"/>
    </source>
</evidence>
<name>D8LWD4_BLAHO</name>
<dbReference type="OrthoDB" id="10254455at2759"/>
<evidence type="ECO:0000259" key="9">
    <source>
        <dbReference type="SMART" id="SM00382"/>
    </source>
</evidence>
<dbReference type="Gene3D" id="3.40.50.300">
    <property type="entry name" value="P-loop containing nucleotide triphosphate hydrolases"/>
    <property type="match status" value="1"/>
</dbReference>
<dbReference type="InterPro" id="IPR003593">
    <property type="entry name" value="AAA+_ATPase"/>
</dbReference>
<organism evidence="10">
    <name type="scientific">Blastocystis hominis</name>
    <dbReference type="NCBI Taxonomy" id="12968"/>
    <lineage>
        <taxon>Eukaryota</taxon>
        <taxon>Sar</taxon>
        <taxon>Stramenopiles</taxon>
        <taxon>Bigyra</taxon>
        <taxon>Opalozoa</taxon>
        <taxon>Opalinata</taxon>
        <taxon>Blastocystidae</taxon>
        <taxon>Blastocystis</taxon>
    </lineage>
</organism>
<dbReference type="PANTHER" id="PTHR45644">
    <property type="entry name" value="AAA ATPASE, PUTATIVE (AFU_ORTHOLOGUE AFUA_2G12920)-RELATED-RELATED"/>
    <property type="match status" value="1"/>
</dbReference>
<dbReference type="SUPFAM" id="SSF52540">
    <property type="entry name" value="P-loop containing nucleoside triphosphate hydrolases"/>
    <property type="match status" value="1"/>
</dbReference>
<dbReference type="GeneID" id="24917810"/>
<dbReference type="InterPro" id="IPR003960">
    <property type="entry name" value="ATPase_AAA_CS"/>
</dbReference>
<keyword evidence="11" id="KW-1185">Reference proteome</keyword>
<comment type="similarity">
    <text evidence="7">Belongs to the AAA ATPase family.</text>
</comment>
<accession>D8LWD4</accession>
<dbReference type="GO" id="GO:0005524">
    <property type="term" value="F:ATP binding"/>
    <property type="evidence" value="ECO:0007669"/>
    <property type="project" value="UniProtKB-KW"/>
</dbReference>
<dbReference type="GO" id="GO:0016887">
    <property type="term" value="F:ATP hydrolysis activity"/>
    <property type="evidence" value="ECO:0007669"/>
    <property type="project" value="InterPro"/>
</dbReference>
<dbReference type="PROSITE" id="PS00674">
    <property type="entry name" value="AAA"/>
    <property type="match status" value="1"/>
</dbReference>
<evidence type="ECO:0000256" key="4">
    <source>
        <dbReference type="ARBA" id="ARBA00022840"/>
    </source>
</evidence>
<keyword evidence="8" id="KW-0472">Membrane</keyword>
<dbReference type="PANTHER" id="PTHR45644:SF3">
    <property type="entry name" value="FI08533P-RELATED"/>
    <property type="match status" value="1"/>
</dbReference>
<dbReference type="AlphaFoldDB" id="D8LWD4"/>
<keyword evidence="3" id="KW-1000">Mitochondrion outer membrane</keyword>
<dbReference type="SMART" id="SM00382">
    <property type="entry name" value="AAA"/>
    <property type="match status" value="1"/>
</dbReference>
<evidence type="ECO:0000256" key="3">
    <source>
        <dbReference type="ARBA" id="ARBA00022787"/>
    </source>
</evidence>
<dbReference type="InterPro" id="IPR027417">
    <property type="entry name" value="P-loop_NTPase"/>
</dbReference>
<sequence length="366" mass="40910">MPEGDTAELIASILVTLGGTLASAYLAKKLIDAMDMSKKDVDNAKKSYSEWLRKREEKTGRTVDISNNYEAIVMQDVIDPDHISTTFDDIAGIDQIKQELQDMIILPLKEPQLFVSHSLFSLPKGVLLYGPPGTGKTMLAKALAKESGVPFINLQLSTLMNMYFGESQKLIRALFSMCRKLSPCILFIDEVDIFLSARGRGNDEANAQMKSEFLQLWDGMLSENTNNQYGIVVVGATNRPWDIDKAFLRRLPCTFLVDLPSKQQRESILRLILKNEVVDEECIKELAAITDSYSGSDLNELCKTACIYPIREMIDESRRNGMRLCDIRMDAPVRRMNVDNADERFKIDQGLQTGDDASAGDGKGCV</sequence>
<dbReference type="Pfam" id="PF00004">
    <property type="entry name" value="AAA"/>
    <property type="match status" value="1"/>
</dbReference>
<evidence type="ECO:0000313" key="11">
    <source>
        <dbReference type="Proteomes" id="UP000008312"/>
    </source>
</evidence>
<comment type="subcellular location">
    <subcellularLocation>
        <location evidence="1">Mitochondrion outer membrane</location>
        <topology evidence="1">Single-pass membrane protein</topology>
    </subcellularLocation>
</comment>
<reference evidence="10" key="1">
    <citation type="submission" date="2010-02" db="EMBL/GenBank/DDBJ databases">
        <title>Sequencing and annotation of the Blastocystis hominis genome.</title>
        <authorList>
            <person name="Wincker P."/>
        </authorList>
    </citation>
    <scope>NUCLEOTIDE SEQUENCE</scope>
    <source>
        <strain evidence="10">Singapore isolate B</strain>
    </source>
</reference>
<dbReference type="FunFam" id="3.40.50.300:FF:001025">
    <property type="entry name" value="ATPase family, AAA domain-containing 2B"/>
    <property type="match status" value="1"/>
</dbReference>
<dbReference type="Pfam" id="PF17862">
    <property type="entry name" value="AAA_lid_3"/>
    <property type="match status" value="1"/>
</dbReference>
<evidence type="ECO:0000256" key="8">
    <source>
        <dbReference type="SAM" id="Phobius"/>
    </source>
</evidence>
<dbReference type="InterPro" id="IPR003959">
    <property type="entry name" value="ATPase_AAA_core"/>
</dbReference>
<dbReference type="GO" id="GO:0005741">
    <property type="term" value="C:mitochondrial outer membrane"/>
    <property type="evidence" value="ECO:0007669"/>
    <property type="project" value="UniProtKB-SubCell"/>
</dbReference>
<dbReference type="InterPro" id="IPR041569">
    <property type="entry name" value="AAA_lid_3"/>
</dbReference>
<dbReference type="Proteomes" id="UP000008312">
    <property type="component" value="Unassembled WGS sequence"/>
</dbReference>
<keyword evidence="2 7" id="KW-0547">Nucleotide-binding</keyword>
<keyword evidence="5" id="KW-0175">Coiled coil</keyword>
<keyword evidence="8" id="KW-1133">Transmembrane helix</keyword>
<proteinExistence type="inferred from homology"/>